<evidence type="ECO:0000313" key="2">
    <source>
        <dbReference type="Proteomes" id="UP001499989"/>
    </source>
</evidence>
<gene>
    <name evidence="1" type="ORF">GCM10010310_43070</name>
</gene>
<dbReference type="EMBL" id="BAAASK010000012">
    <property type="protein sequence ID" value="GAA2688440.1"/>
    <property type="molecule type" value="Genomic_DNA"/>
</dbReference>
<evidence type="ECO:0000313" key="1">
    <source>
        <dbReference type="EMBL" id="GAA2688440.1"/>
    </source>
</evidence>
<reference evidence="1 2" key="1">
    <citation type="journal article" date="2019" name="Int. J. Syst. Evol. Microbiol.">
        <title>The Global Catalogue of Microorganisms (GCM) 10K type strain sequencing project: providing services to taxonomists for standard genome sequencing and annotation.</title>
        <authorList>
            <consortium name="The Broad Institute Genomics Platform"/>
            <consortium name="The Broad Institute Genome Sequencing Center for Infectious Disease"/>
            <person name="Wu L."/>
            <person name="Ma J."/>
        </authorList>
    </citation>
    <scope>NUCLEOTIDE SEQUENCE [LARGE SCALE GENOMIC DNA]</scope>
    <source>
        <strain evidence="1 2">JCM 4531</strain>
    </source>
</reference>
<name>A0ABN3SZ89_9ACTN</name>
<sequence>MKAATAVSSPWSPQVEAIFVGRPVKRLDFRRPPARPALSFRQGRACGRERHMKTIVRWVSATPVTSLGPYSDSVGS</sequence>
<accession>A0ABN3SZ89</accession>
<keyword evidence="2" id="KW-1185">Reference proteome</keyword>
<dbReference type="Proteomes" id="UP001499989">
    <property type="component" value="Unassembled WGS sequence"/>
</dbReference>
<protein>
    <submittedName>
        <fullName evidence="1">Uncharacterized protein</fullName>
    </submittedName>
</protein>
<comment type="caution">
    <text evidence="1">The sequence shown here is derived from an EMBL/GenBank/DDBJ whole genome shotgun (WGS) entry which is preliminary data.</text>
</comment>
<organism evidence="1 2">
    <name type="scientific">Streptomyces violaceolatus</name>
    <dbReference type="NCBI Taxonomy" id="67378"/>
    <lineage>
        <taxon>Bacteria</taxon>
        <taxon>Bacillati</taxon>
        <taxon>Actinomycetota</taxon>
        <taxon>Actinomycetes</taxon>
        <taxon>Kitasatosporales</taxon>
        <taxon>Streptomycetaceae</taxon>
        <taxon>Streptomyces</taxon>
        <taxon>Streptomyces violaceoruber group</taxon>
    </lineage>
</organism>
<proteinExistence type="predicted"/>